<dbReference type="Pfam" id="PF13414">
    <property type="entry name" value="TPR_11"/>
    <property type="match status" value="1"/>
</dbReference>
<name>A0A1B4V3B5_9GAMM</name>
<comment type="similarity">
    <text evidence="2">Belongs to the glycosyltransferase 41 family. O-GlcNAc transferase subfamily.</text>
</comment>
<dbReference type="GO" id="GO:0097363">
    <property type="term" value="F:protein O-acetylglucosaminyltransferase activity"/>
    <property type="evidence" value="ECO:0007669"/>
    <property type="project" value="UniProtKB-EC"/>
</dbReference>
<feature type="domain" description="O-GlcNAc transferase C-terminal" evidence="9">
    <location>
        <begin position="467"/>
        <end position="643"/>
    </location>
</feature>
<keyword evidence="7 8" id="KW-0802">TPR repeat</keyword>
<dbReference type="PANTHER" id="PTHR44835">
    <property type="entry name" value="UDP-N-ACETYLGLUCOSAMINE--PEPTIDE N-ACETYLGLUCOSAMINYLTRANSFERASE SPINDLY-RELATED"/>
    <property type="match status" value="1"/>
</dbReference>
<proteinExistence type="inferred from homology"/>
<dbReference type="InterPro" id="IPR029489">
    <property type="entry name" value="OGT/SEC/SPY_C"/>
</dbReference>
<keyword evidence="5 10" id="KW-0808">Transferase</keyword>
<dbReference type="Proteomes" id="UP000218899">
    <property type="component" value="Chromosome"/>
</dbReference>
<dbReference type="PROSITE" id="PS50005">
    <property type="entry name" value="TPR"/>
    <property type="match status" value="6"/>
</dbReference>
<keyword evidence="4 10" id="KW-0328">Glycosyltransferase</keyword>
<gene>
    <name evidence="10" type="ORF">SVA_1487</name>
</gene>
<evidence type="ECO:0000259" key="9">
    <source>
        <dbReference type="Pfam" id="PF13844"/>
    </source>
</evidence>
<dbReference type="InterPro" id="IPR019734">
    <property type="entry name" value="TPR_rpt"/>
</dbReference>
<feature type="repeat" description="TPR" evidence="8">
    <location>
        <begin position="180"/>
        <end position="213"/>
    </location>
</feature>
<organism evidence="10 11">
    <name type="scientific">Sulfurifustis variabilis</name>
    <dbReference type="NCBI Taxonomy" id="1675686"/>
    <lineage>
        <taxon>Bacteria</taxon>
        <taxon>Pseudomonadati</taxon>
        <taxon>Pseudomonadota</taxon>
        <taxon>Gammaproteobacteria</taxon>
        <taxon>Acidiferrobacterales</taxon>
        <taxon>Acidiferrobacteraceae</taxon>
        <taxon>Sulfurifustis</taxon>
    </lineage>
</organism>
<evidence type="ECO:0000256" key="8">
    <source>
        <dbReference type="PROSITE-ProRule" id="PRU00339"/>
    </source>
</evidence>
<dbReference type="SMART" id="SM00028">
    <property type="entry name" value="TPR"/>
    <property type="match status" value="7"/>
</dbReference>
<feature type="repeat" description="TPR" evidence="8">
    <location>
        <begin position="78"/>
        <end position="111"/>
    </location>
</feature>
<keyword evidence="11" id="KW-1185">Reference proteome</keyword>
<dbReference type="KEGG" id="sva:SVA_1487"/>
<dbReference type="EMBL" id="AP014936">
    <property type="protein sequence ID" value="BAU48049.1"/>
    <property type="molecule type" value="Genomic_DNA"/>
</dbReference>
<accession>A0A1B4V3B5</accession>
<dbReference type="EC" id="2.4.1.255" evidence="3"/>
<dbReference type="AlphaFoldDB" id="A0A1B4V3B5"/>
<feature type="repeat" description="TPR" evidence="8">
    <location>
        <begin position="146"/>
        <end position="179"/>
    </location>
</feature>
<dbReference type="Gene3D" id="1.25.40.10">
    <property type="entry name" value="Tetratricopeptide repeat domain"/>
    <property type="match status" value="3"/>
</dbReference>
<sequence length="659" mass="73367">MKTLESAGSILGAKSRAFALATAGRFAEALPIYLELSAELPDDADVWYLRGAVHERLGQSREAVAAVRKAVDLQPQQADWVNHLGTLLESGKDFAGAEECYRKVLLMNPDHCLGRYNLGNVLNKRAEYNEAITHLRQALQYFPSEPRVHYGLGLARYRLGNRGEAISLLQKAIALDPRYADAHNVLGMALQDAGDSYGAIACYEAALRADPRHVYATNNLGGALMAQGRVQEARNYFRQAMDIKPDWPVPESNLIFSMNYDVADKAAVFEAHRAWGRSHAPGRQAPVFRNIADPDRRLRVGYVSPDFRTHSVMFFVLGWLRNLDRNEFEVYCYSNVAKPDTTTEQLKRAGVVWRDIHNVPDQIADEIIRDDQIDILVDLAGHSADNRLLLFSGRPAPVQMTWLGYPNTTGMSAMDYRVTDSWADPEGLTEDLHTEQLIRMPHGFLCYTPIPDAPVVSSSPFQDRGFISFGSFNSLPKLTKSVVKTWSSILQEVPASRLVLKSTGLNERLTRTRISEQFQAHGIAPDRIVALPAAAKVRDHLGLYADIDIALDTYPYNGTTTTCEALWMGIPVVALAGTSHVARVGVSLLNQVGLTELIAQDEESYVQRAVELAGDAARLSDLRSSLRERIARSPLCDSIAFARTLENVYRDVWRQWCAK</sequence>
<evidence type="ECO:0000313" key="11">
    <source>
        <dbReference type="Proteomes" id="UP000218899"/>
    </source>
</evidence>
<dbReference type="OrthoDB" id="7058953at2"/>
<dbReference type="InterPro" id="IPR051939">
    <property type="entry name" value="Glycosyltr_41/O-GlcNAc_trsf"/>
</dbReference>
<dbReference type="PANTHER" id="PTHR44835:SF1">
    <property type="entry name" value="PROTEIN O-GLCNAC TRANSFERASE"/>
    <property type="match status" value="1"/>
</dbReference>
<dbReference type="RefSeq" id="WP_096460600.1">
    <property type="nucleotide sequence ID" value="NZ_AP014936.1"/>
</dbReference>
<feature type="repeat" description="TPR" evidence="8">
    <location>
        <begin position="112"/>
        <end position="145"/>
    </location>
</feature>
<dbReference type="SUPFAM" id="SSF48452">
    <property type="entry name" value="TPR-like"/>
    <property type="match status" value="1"/>
</dbReference>
<evidence type="ECO:0000256" key="7">
    <source>
        <dbReference type="ARBA" id="ARBA00022803"/>
    </source>
</evidence>
<evidence type="ECO:0000256" key="1">
    <source>
        <dbReference type="ARBA" id="ARBA00004922"/>
    </source>
</evidence>
<comment type="pathway">
    <text evidence="1">Protein modification; protein glycosylation.</text>
</comment>
<reference evidence="10 11" key="1">
    <citation type="submission" date="2015-08" db="EMBL/GenBank/DDBJ databases">
        <title>Complete genome sequence of Sulfurifustis variabilis.</title>
        <authorList>
            <person name="Miura A."/>
            <person name="Kojima H."/>
            <person name="Fukui M."/>
        </authorList>
    </citation>
    <scope>NUCLEOTIDE SEQUENCE [LARGE SCALE GENOMIC DNA]</scope>
    <source>
        <strain evidence="11">skN76</strain>
    </source>
</reference>
<dbReference type="Gene3D" id="3.40.50.11380">
    <property type="match status" value="1"/>
</dbReference>
<evidence type="ECO:0000313" key="10">
    <source>
        <dbReference type="EMBL" id="BAU48049.1"/>
    </source>
</evidence>
<evidence type="ECO:0000256" key="6">
    <source>
        <dbReference type="ARBA" id="ARBA00022737"/>
    </source>
</evidence>
<evidence type="ECO:0000256" key="2">
    <source>
        <dbReference type="ARBA" id="ARBA00005386"/>
    </source>
</evidence>
<feature type="repeat" description="TPR" evidence="8">
    <location>
        <begin position="44"/>
        <end position="77"/>
    </location>
</feature>
<dbReference type="SUPFAM" id="SSF53756">
    <property type="entry name" value="UDP-Glycosyltransferase/glycogen phosphorylase"/>
    <property type="match status" value="1"/>
</dbReference>
<dbReference type="Gene3D" id="3.40.50.2000">
    <property type="entry name" value="Glycogen Phosphorylase B"/>
    <property type="match status" value="1"/>
</dbReference>
<evidence type="ECO:0000256" key="5">
    <source>
        <dbReference type="ARBA" id="ARBA00022679"/>
    </source>
</evidence>
<feature type="domain" description="O-GlcNAc transferase C-terminal" evidence="9">
    <location>
        <begin position="290"/>
        <end position="445"/>
    </location>
</feature>
<dbReference type="InterPro" id="IPR011990">
    <property type="entry name" value="TPR-like_helical_dom_sf"/>
</dbReference>
<dbReference type="Pfam" id="PF13844">
    <property type="entry name" value="Glyco_transf_41"/>
    <property type="match status" value="2"/>
</dbReference>
<feature type="repeat" description="TPR" evidence="8">
    <location>
        <begin position="214"/>
        <end position="247"/>
    </location>
</feature>
<evidence type="ECO:0000256" key="4">
    <source>
        <dbReference type="ARBA" id="ARBA00022676"/>
    </source>
</evidence>
<dbReference type="Pfam" id="PF13181">
    <property type="entry name" value="TPR_8"/>
    <property type="match status" value="1"/>
</dbReference>
<protein>
    <recommendedName>
        <fullName evidence="3">protein O-GlcNAc transferase</fullName>
        <ecNumber evidence="3">2.4.1.255</ecNumber>
    </recommendedName>
</protein>
<keyword evidence="6" id="KW-0677">Repeat</keyword>
<evidence type="ECO:0000256" key="3">
    <source>
        <dbReference type="ARBA" id="ARBA00011970"/>
    </source>
</evidence>
<dbReference type="Pfam" id="PF13432">
    <property type="entry name" value="TPR_16"/>
    <property type="match status" value="2"/>
</dbReference>